<dbReference type="SMART" id="SM00433">
    <property type="entry name" value="TOP2c"/>
    <property type="match status" value="1"/>
</dbReference>
<evidence type="ECO:0000256" key="6">
    <source>
        <dbReference type="ARBA" id="ARBA00022840"/>
    </source>
</evidence>
<dbReference type="Pfam" id="PF01751">
    <property type="entry name" value="Toprim"/>
    <property type="match status" value="1"/>
</dbReference>
<evidence type="ECO:0000256" key="4">
    <source>
        <dbReference type="ARBA" id="ARBA00022723"/>
    </source>
</evidence>
<dbReference type="PROSITE" id="PS00177">
    <property type="entry name" value="TOPOISOMERASE_II"/>
    <property type="match status" value="1"/>
</dbReference>
<accession>A0A5J4Z5F7</accession>
<dbReference type="GO" id="GO:0034335">
    <property type="term" value="F:DNA negative supercoiling activity"/>
    <property type="evidence" value="ECO:0007669"/>
    <property type="project" value="UniProtKB-ARBA"/>
</dbReference>
<evidence type="ECO:0000313" key="16">
    <source>
        <dbReference type="Proteomes" id="UP000324585"/>
    </source>
</evidence>
<gene>
    <name evidence="15" type="ORF">FVE85_6541</name>
</gene>
<comment type="function">
    <text evidence="12">A type II topoisomerase that negatively supercoils closed circular double-stranded DNA in an ATP-dependent manner.</text>
</comment>
<dbReference type="FunFam" id="3.40.50.670:FF:000002">
    <property type="entry name" value="DNA gyrase subunit B"/>
    <property type="match status" value="1"/>
</dbReference>
<dbReference type="OMA" id="QLWSTTM"/>
<reference evidence="16" key="1">
    <citation type="journal article" date="2019" name="Nat. Commun.">
        <title>Expansion of phycobilisome linker gene families in mesophilic red algae.</title>
        <authorList>
            <person name="Lee J."/>
            <person name="Kim D."/>
            <person name="Bhattacharya D."/>
            <person name="Yoon H.S."/>
        </authorList>
    </citation>
    <scope>NUCLEOTIDE SEQUENCE [LARGE SCALE GENOMIC DNA]</scope>
    <source>
        <strain evidence="16">CCMP 1328</strain>
    </source>
</reference>
<dbReference type="InterPro" id="IPR001241">
    <property type="entry name" value="Topo_IIA"/>
</dbReference>
<keyword evidence="5 12" id="KW-0547">Nucleotide-binding</keyword>
<evidence type="ECO:0000256" key="2">
    <source>
        <dbReference type="ARBA" id="ARBA00001946"/>
    </source>
</evidence>
<dbReference type="InterPro" id="IPR036890">
    <property type="entry name" value="HATPase_C_sf"/>
</dbReference>
<dbReference type="Gene3D" id="3.30.565.10">
    <property type="entry name" value="Histidine kinase-like ATPase, C-terminal domain"/>
    <property type="match status" value="1"/>
</dbReference>
<sequence length="737" mass="80483">MQTAAEPVPDAPAAAIPRMAAGDARTTKQNGSAMPKNSNAAKVDVSYGAEMITVLEGLEPVRKRPGMYIGSTGSRGLHHMVYEVVDNAVDEALAGFCTEVSVILCENGAVTVRDNGRGIPVDVHQRTGKSALETVMTVLHAGGKFGQGGYKVSGGLHGVGISVVNALSSYVKVSVWRQNMEYSMEFAYGKPTSQLVVTALPADLDSGSGSNFQSDAPMRCGTQVTFLPDPKIFTSVTEFDFDMLAERLRQLAFLNGGLSITLKDERKPGNISNANASEPLEGDDETPAEQSRPNRADSGVAGKLPRTEIFMYEGGIREYSAYLCRNKTALHEEVIYMNETVNDVQVEMTLQWSADSYTDLVLGFANNIRTVDGGTHIDGFKTSLTRTFNSMARKLGKLKEKQANLSGEFIREGLTAVVSVKVPDPEFEGQTKTKLGNPEVRSIVEKVTSTCFADFVELSPQVLFKVYEKAMNAFDAAQAARNARELVRRKTVLESSTLPGKLADCSSREPAEAEIFIVEGDSAGGSAKQGRDRFFQAILPLRGKILNIEKAEDGRIYRNTEIQALISALGLGIRGEAFDVSQLRYHRIVILSDADVDGAHIRTLLLTFFFRYQRALLENGFIYIACPPLYKVTRKSGSKSGGGTFLFDEAELRAYLDKQANPATVTVQRFKGLGEMMPQQLWDTTMNPDSRRMKQVTVDDAAAADALFRLLMGDEVAPRREFIESHAASLDLDSIDF</sequence>
<keyword evidence="10 12" id="KW-0413">Isomerase</keyword>
<dbReference type="Proteomes" id="UP000324585">
    <property type="component" value="Unassembled WGS sequence"/>
</dbReference>
<dbReference type="PANTHER" id="PTHR45866">
    <property type="entry name" value="DNA GYRASE/TOPOISOMERASE SUBUNIT B"/>
    <property type="match status" value="1"/>
</dbReference>
<dbReference type="InterPro" id="IPR011557">
    <property type="entry name" value="GyrB"/>
</dbReference>
<dbReference type="InterPro" id="IPR034160">
    <property type="entry name" value="TOPRIM_GyrB"/>
</dbReference>
<dbReference type="InterPro" id="IPR018522">
    <property type="entry name" value="TopoIIA_CS"/>
</dbReference>
<comment type="caution">
    <text evidence="15">The sequence shown here is derived from an EMBL/GenBank/DDBJ whole genome shotgun (WGS) entry which is preliminary data.</text>
</comment>
<dbReference type="CDD" id="cd03366">
    <property type="entry name" value="TOPRIM_TopoIIA_GyrB"/>
    <property type="match status" value="1"/>
</dbReference>
<feature type="region of interest" description="Disordered" evidence="13">
    <location>
        <begin position="1"/>
        <end position="38"/>
    </location>
</feature>
<dbReference type="GO" id="GO:0005694">
    <property type="term" value="C:chromosome"/>
    <property type="evidence" value="ECO:0007669"/>
    <property type="project" value="InterPro"/>
</dbReference>
<dbReference type="InterPro" id="IPR006171">
    <property type="entry name" value="TOPRIM_dom"/>
</dbReference>
<dbReference type="InterPro" id="IPR013759">
    <property type="entry name" value="Topo_IIA_B_C"/>
</dbReference>
<dbReference type="Pfam" id="PF00204">
    <property type="entry name" value="DNA_gyraseB"/>
    <property type="match status" value="1"/>
</dbReference>
<evidence type="ECO:0000256" key="10">
    <source>
        <dbReference type="ARBA" id="ARBA00023235"/>
    </source>
</evidence>
<evidence type="ECO:0000256" key="7">
    <source>
        <dbReference type="ARBA" id="ARBA00022842"/>
    </source>
</evidence>
<comment type="subunit">
    <text evidence="11 12">Made up of two chains. The A chain is responsible for DNA breakage and rejoining; the B chain catalyzes ATP hydrolysis.</text>
</comment>
<dbReference type="SUPFAM" id="SSF54211">
    <property type="entry name" value="Ribosomal protein S5 domain 2-like"/>
    <property type="match status" value="1"/>
</dbReference>
<keyword evidence="12" id="KW-0809">Transit peptide</keyword>
<keyword evidence="4" id="KW-0479">Metal-binding</keyword>
<dbReference type="GO" id="GO:0046872">
    <property type="term" value="F:metal ion binding"/>
    <property type="evidence" value="ECO:0007669"/>
    <property type="project" value="UniProtKB-UniRule"/>
</dbReference>
<dbReference type="InterPro" id="IPR000565">
    <property type="entry name" value="Topo_IIA_B"/>
</dbReference>
<evidence type="ECO:0000256" key="8">
    <source>
        <dbReference type="ARBA" id="ARBA00023029"/>
    </source>
</evidence>
<dbReference type="Pfam" id="PF00986">
    <property type="entry name" value="DNA_gyraseB_C"/>
    <property type="match status" value="1"/>
</dbReference>
<dbReference type="CDD" id="cd00822">
    <property type="entry name" value="TopoII_Trans_DNA_gyrase"/>
    <property type="match status" value="1"/>
</dbReference>
<dbReference type="NCBIfam" id="NF004189">
    <property type="entry name" value="PRK05644.1"/>
    <property type="match status" value="1"/>
</dbReference>
<evidence type="ECO:0000256" key="13">
    <source>
        <dbReference type="SAM" id="MobiDB-lite"/>
    </source>
</evidence>
<comment type="cofactor">
    <cofactor evidence="12">
        <name>Ca(2+)</name>
        <dbReference type="ChEBI" id="CHEBI:29108"/>
    </cofactor>
    <cofactor evidence="12">
        <name>Mg(2+)</name>
        <dbReference type="ChEBI" id="CHEBI:18420"/>
    </cofactor>
    <cofactor evidence="12">
        <name>Mn(2+)</name>
        <dbReference type="ChEBI" id="CHEBI:29035"/>
    </cofactor>
</comment>
<dbReference type="CDD" id="cd16928">
    <property type="entry name" value="HATPase_GyrB-like"/>
    <property type="match status" value="1"/>
</dbReference>
<dbReference type="PANTHER" id="PTHR45866:SF1">
    <property type="entry name" value="DNA GYRASE SUBUNIT B, MITOCHONDRIAL"/>
    <property type="match status" value="1"/>
</dbReference>
<keyword evidence="7" id="KW-0460">Magnesium</keyword>
<keyword evidence="16" id="KW-1185">Reference proteome</keyword>
<comment type="cofactor">
    <cofactor evidence="2">
        <name>Mg(2+)</name>
        <dbReference type="ChEBI" id="CHEBI:18420"/>
    </cofactor>
</comment>
<organism evidence="15 16">
    <name type="scientific">Porphyridium purpureum</name>
    <name type="common">Red alga</name>
    <name type="synonym">Porphyridium cruentum</name>
    <dbReference type="NCBI Taxonomy" id="35688"/>
    <lineage>
        <taxon>Eukaryota</taxon>
        <taxon>Rhodophyta</taxon>
        <taxon>Bangiophyceae</taxon>
        <taxon>Porphyridiales</taxon>
        <taxon>Porphyridiaceae</taxon>
        <taxon>Porphyridium</taxon>
    </lineage>
</organism>
<dbReference type="PROSITE" id="PS50880">
    <property type="entry name" value="TOPRIM"/>
    <property type="match status" value="1"/>
</dbReference>
<evidence type="ECO:0000256" key="1">
    <source>
        <dbReference type="ARBA" id="ARBA00000185"/>
    </source>
</evidence>
<dbReference type="InterPro" id="IPR020568">
    <property type="entry name" value="Ribosomal_Su5_D2-typ_SF"/>
</dbReference>
<dbReference type="GO" id="GO:0005524">
    <property type="term" value="F:ATP binding"/>
    <property type="evidence" value="ECO:0007669"/>
    <property type="project" value="UniProtKB-UniRule"/>
</dbReference>
<dbReference type="PRINTS" id="PR00418">
    <property type="entry name" value="TPI2FAMILY"/>
</dbReference>
<keyword evidence="6 12" id="KW-0067">ATP-binding</keyword>
<name>A0A5J4Z5F7_PORPP</name>
<evidence type="ECO:0000256" key="12">
    <source>
        <dbReference type="RuleBase" id="RU362094"/>
    </source>
</evidence>
<dbReference type="AlphaFoldDB" id="A0A5J4Z5F7"/>
<evidence type="ECO:0000256" key="11">
    <source>
        <dbReference type="ARBA" id="ARBA00063759"/>
    </source>
</evidence>
<evidence type="ECO:0000256" key="5">
    <source>
        <dbReference type="ARBA" id="ARBA00022741"/>
    </source>
</evidence>
<evidence type="ECO:0000259" key="14">
    <source>
        <dbReference type="PROSITE" id="PS50880"/>
    </source>
</evidence>
<dbReference type="InterPro" id="IPR003594">
    <property type="entry name" value="HATPase_dom"/>
</dbReference>
<dbReference type="InterPro" id="IPR002288">
    <property type="entry name" value="DNA_gyrase_B_C"/>
</dbReference>
<dbReference type="Pfam" id="PF02518">
    <property type="entry name" value="HATPase_c"/>
    <property type="match status" value="1"/>
</dbReference>
<dbReference type="OrthoDB" id="276498at2759"/>
<dbReference type="NCBIfam" id="TIGR01059">
    <property type="entry name" value="gyrB"/>
    <property type="match status" value="1"/>
</dbReference>
<comment type="similarity">
    <text evidence="3 12">Belongs to the type II topoisomerase GyrB family.</text>
</comment>
<evidence type="ECO:0000313" key="15">
    <source>
        <dbReference type="EMBL" id="KAA8498956.1"/>
    </source>
</evidence>
<proteinExistence type="inferred from homology"/>
<dbReference type="FunFam" id="3.30.230.10:FF:000005">
    <property type="entry name" value="DNA gyrase subunit B"/>
    <property type="match status" value="1"/>
</dbReference>
<feature type="compositionally biased region" description="Low complexity" evidence="13">
    <location>
        <begin position="1"/>
        <end position="24"/>
    </location>
</feature>
<dbReference type="SUPFAM" id="SSF55874">
    <property type="entry name" value="ATPase domain of HSP90 chaperone/DNA topoisomerase II/histidine kinase"/>
    <property type="match status" value="1"/>
</dbReference>
<dbReference type="FunFam" id="3.30.565.10:FF:000002">
    <property type="entry name" value="DNA gyrase subunit B"/>
    <property type="match status" value="1"/>
</dbReference>
<keyword evidence="8 12" id="KW-0799">Topoisomerase</keyword>
<dbReference type="PRINTS" id="PR01159">
    <property type="entry name" value="DNAGYRASEB"/>
</dbReference>
<dbReference type="InterPro" id="IPR013506">
    <property type="entry name" value="Topo_IIA_bsu_dom2"/>
</dbReference>
<protein>
    <recommendedName>
        <fullName evidence="12">DNA gyrase subunit B</fullName>
        <ecNumber evidence="12">5.6.2.2</ecNumber>
    </recommendedName>
</protein>
<feature type="region of interest" description="Disordered" evidence="13">
    <location>
        <begin position="265"/>
        <end position="300"/>
    </location>
</feature>
<dbReference type="SMART" id="SM00387">
    <property type="entry name" value="HATPase_c"/>
    <property type="match status" value="1"/>
</dbReference>
<comment type="catalytic activity">
    <reaction evidence="1 12">
        <text>ATP-dependent breakage, passage and rejoining of double-stranded DNA.</text>
        <dbReference type="EC" id="5.6.2.2"/>
    </reaction>
</comment>
<feature type="domain" description="Toprim" evidence="14">
    <location>
        <begin position="513"/>
        <end position="628"/>
    </location>
</feature>
<dbReference type="SUPFAM" id="SSF56719">
    <property type="entry name" value="Type II DNA topoisomerase"/>
    <property type="match status" value="1"/>
</dbReference>
<dbReference type="InterPro" id="IPR013760">
    <property type="entry name" value="Topo_IIA-like_dom_sf"/>
</dbReference>
<dbReference type="InterPro" id="IPR014721">
    <property type="entry name" value="Ribsml_uS5_D2-typ_fold_subgr"/>
</dbReference>
<evidence type="ECO:0000256" key="3">
    <source>
        <dbReference type="ARBA" id="ARBA00010708"/>
    </source>
</evidence>
<keyword evidence="9" id="KW-0238">DNA-binding</keyword>
<dbReference type="Gene3D" id="3.40.50.670">
    <property type="match status" value="1"/>
</dbReference>
<evidence type="ECO:0000256" key="9">
    <source>
        <dbReference type="ARBA" id="ARBA00023125"/>
    </source>
</evidence>
<dbReference type="EMBL" id="VRMN01000001">
    <property type="protein sequence ID" value="KAA8498956.1"/>
    <property type="molecule type" value="Genomic_DNA"/>
</dbReference>
<dbReference type="EC" id="5.6.2.2" evidence="12"/>
<dbReference type="GO" id="GO:0003677">
    <property type="term" value="F:DNA binding"/>
    <property type="evidence" value="ECO:0007669"/>
    <property type="project" value="UniProtKB-UniRule"/>
</dbReference>
<dbReference type="GO" id="GO:0006265">
    <property type="term" value="P:DNA topological change"/>
    <property type="evidence" value="ECO:0007669"/>
    <property type="project" value="UniProtKB-UniRule"/>
</dbReference>
<dbReference type="Gene3D" id="3.30.230.10">
    <property type="match status" value="1"/>
</dbReference>
<feature type="compositionally biased region" description="Polar residues" evidence="13">
    <location>
        <begin position="27"/>
        <end position="38"/>
    </location>
</feature>